<dbReference type="PROSITE" id="PS50088">
    <property type="entry name" value="ANK_REPEAT"/>
    <property type="match status" value="1"/>
</dbReference>
<dbReference type="InterPro" id="IPR050776">
    <property type="entry name" value="Ank_Repeat/CDKN_Inhibitor"/>
</dbReference>
<dbReference type="Gene3D" id="1.25.40.20">
    <property type="entry name" value="Ankyrin repeat-containing domain"/>
    <property type="match status" value="1"/>
</dbReference>
<evidence type="ECO:0000256" key="4">
    <source>
        <dbReference type="SAM" id="MobiDB-lite"/>
    </source>
</evidence>
<proteinExistence type="predicted"/>
<keyword evidence="1" id="KW-0677">Repeat</keyword>
<name>A0A7L3LTB7_9CHAR</name>
<dbReference type="SMART" id="SM00248">
    <property type="entry name" value="ANK"/>
    <property type="match status" value="3"/>
</dbReference>
<evidence type="ECO:0000256" key="3">
    <source>
        <dbReference type="PROSITE-ProRule" id="PRU00023"/>
    </source>
</evidence>
<evidence type="ECO:0000256" key="1">
    <source>
        <dbReference type="ARBA" id="ARBA00022737"/>
    </source>
</evidence>
<dbReference type="PANTHER" id="PTHR24201:SF15">
    <property type="entry name" value="ANKYRIN REPEAT DOMAIN-CONTAINING PROTEIN 66"/>
    <property type="match status" value="1"/>
</dbReference>
<comment type="caution">
    <text evidence="5">The sequence shown here is derived from an EMBL/GenBank/DDBJ whole genome shotgun (WGS) entry which is preliminary data.</text>
</comment>
<dbReference type="PANTHER" id="PTHR24201">
    <property type="entry name" value="ANK_REP_REGION DOMAIN-CONTAINING PROTEIN"/>
    <property type="match status" value="1"/>
</dbReference>
<feature type="compositionally biased region" description="Basic residues" evidence="4">
    <location>
        <begin position="176"/>
        <end position="185"/>
    </location>
</feature>
<dbReference type="InterPro" id="IPR036770">
    <property type="entry name" value="Ankyrin_rpt-contain_sf"/>
</dbReference>
<dbReference type="PROSITE" id="PS50297">
    <property type="entry name" value="ANK_REP_REGION"/>
    <property type="match status" value="1"/>
</dbReference>
<gene>
    <name evidence="5" type="primary">Ankrd66</name>
    <name evidence="5" type="ORF">TURVEL_R04396</name>
</gene>
<protein>
    <submittedName>
        <fullName evidence="5">ANR66 protein</fullName>
    </submittedName>
</protein>
<sequence length="185" mass="21177">MTELHEAVALGDYDLVNEILRSGRCDPNHKDADWHDRTALHWASAKGKGSQLELVRLLVNHGARHCLRSDVGWTPAHFAAKSGRLGVLRTLHSLHAAMDDPDLFGDTPKRLAEIYGHQDCSKFLEIAEVESRNYRRTAAMTGIPLDQRDEDWELKKEEIKRNPPCSQEYYASPPQKKSKRKRRKQ</sequence>
<feature type="region of interest" description="Disordered" evidence="4">
    <location>
        <begin position="158"/>
        <end position="185"/>
    </location>
</feature>
<feature type="repeat" description="ANK" evidence="3">
    <location>
        <begin position="35"/>
        <end position="70"/>
    </location>
</feature>
<dbReference type="AlphaFoldDB" id="A0A7L3LTB7"/>
<dbReference type="InterPro" id="IPR002110">
    <property type="entry name" value="Ankyrin_rpt"/>
</dbReference>
<evidence type="ECO:0000313" key="6">
    <source>
        <dbReference type="Proteomes" id="UP000582182"/>
    </source>
</evidence>
<dbReference type="EMBL" id="VZTY01029249">
    <property type="protein sequence ID" value="NXU57426.1"/>
    <property type="molecule type" value="Genomic_DNA"/>
</dbReference>
<accession>A0A7L3LTB7</accession>
<organism evidence="5 6">
    <name type="scientific">Turnix velox</name>
    <name type="common">Little buttonquail</name>
    <dbReference type="NCBI Taxonomy" id="2529409"/>
    <lineage>
        <taxon>Eukaryota</taxon>
        <taxon>Metazoa</taxon>
        <taxon>Chordata</taxon>
        <taxon>Craniata</taxon>
        <taxon>Vertebrata</taxon>
        <taxon>Euteleostomi</taxon>
        <taxon>Archelosauria</taxon>
        <taxon>Archosauria</taxon>
        <taxon>Dinosauria</taxon>
        <taxon>Saurischia</taxon>
        <taxon>Theropoda</taxon>
        <taxon>Coelurosauria</taxon>
        <taxon>Aves</taxon>
        <taxon>Neognathae</taxon>
        <taxon>Neoaves</taxon>
        <taxon>Charadriiformes</taxon>
        <taxon>Turnicidae</taxon>
        <taxon>Turnix</taxon>
    </lineage>
</organism>
<dbReference type="OrthoDB" id="194358at2759"/>
<evidence type="ECO:0000256" key="2">
    <source>
        <dbReference type="ARBA" id="ARBA00023043"/>
    </source>
</evidence>
<feature type="non-terminal residue" evidence="5">
    <location>
        <position position="185"/>
    </location>
</feature>
<dbReference type="Proteomes" id="UP000582182">
    <property type="component" value="Unassembled WGS sequence"/>
</dbReference>
<evidence type="ECO:0000313" key="5">
    <source>
        <dbReference type="EMBL" id="NXU57426.1"/>
    </source>
</evidence>
<reference evidence="5 6" key="1">
    <citation type="submission" date="2019-09" db="EMBL/GenBank/DDBJ databases">
        <title>Bird 10,000 Genomes (B10K) Project - Family phase.</title>
        <authorList>
            <person name="Zhang G."/>
        </authorList>
    </citation>
    <scope>NUCLEOTIDE SEQUENCE [LARGE SCALE GENOMIC DNA]</scope>
    <source>
        <strain evidence="5">B10K-DU-029-46</strain>
    </source>
</reference>
<dbReference type="Pfam" id="PF12796">
    <property type="entry name" value="Ank_2"/>
    <property type="match status" value="1"/>
</dbReference>
<keyword evidence="2 3" id="KW-0040">ANK repeat</keyword>
<dbReference type="SUPFAM" id="SSF48403">
    <property type="entry name" value="Ankyrin repeat"/>
    <property type="match status" value="1"/>
</dbReference>
<feature type="non-terminal residue" evidence="5">
    <location>
        <position position="1"/>
    </location>
</feature>
<keyword evidence="6" id="KW-1185">Reference proteome</keyword>